<accession>A0ABS6NC60</accession>
<dbReference type="RefSeq" id="WP_217779589.1">
    <property type="nucleotide sequence ID" value="NZ_JAHRWL010000002.1"/>
</dbReference>
<keyword evidence="3" id="KW-1185">Reference proteome</keyword>
<evidence type="ECO:0000313" key="2">
    <source>
        <dbReference type="EMBL" id="MBV2361262.1"/>
    </source>
</evidence>
<comment type="caution">
    <text evidence="2">The sequence shown here is derived from an EMBL/GenBank/DDBJ whole genome shotgun (WGS) entry which is preliminary data.</text>
</comment>
<organism evidence="2 3">
    <name type="scientific">Thalassococcus arenae</name>
    <dbReference type="NCBI Taxonomy" id="2851652"/>
    <lineage>
        <taxon>Bacteria</taxon>
        <taxon>Pseudomonadati</taxon>
        <taxon>Pseudomonadota</taxon>
        <taxon>Alphaproteobacteria</taxon>
        <taxon>Rhodobacterales</taxon>
        <taxon>Roseobacteraceae</taxon>
        <taxon>Thalassococcus</taxon>
    </lineage>
</organism>
<dbReference type="Proteomes" id="UP001166293">
    <property type="component" value="Unassembled WGS sequence"/>
</dbReference>
<evidence type="ECO:0000256" key="1">
    <source>
        <dbReference type="SAM" id="SignalP"/>
    </source>
</evidence>
<gene>
    <name evidence="2" type="ORF">KUH32_15970</name>
</gene>
<dbReference type="EMBL" id="JAHRWL010000002">
    <property type="protein sequence ID" value="MBV2361262.1"/>
    <property type="molecule type" value="Genomic_DNA"/>
</dbReference>
<reference evidence="2" key="1">
    <citation type="submission" date="2021-06" db="EMBL/GenBank/DDBJ databases">
        <title>Thalassococcus sp. CAU 1522 isolated from sea sand, Republic of Korea.</title>
        <authorList>
            <person name="Kim W."/>
        </authorList>
    </citation>
    <scope>NUCLEOTIDE SEQUENCE</scope>
    <source>
        <strain evidence="2">CAU 1522</strain>
    </source>
</reference>
<feature type="chain" id="PRO_5046426045" evidence="1">
    <location>
        <begin position="23"/>
        <end position="53"/>
    </location>
</feature>
<feature type="signal peptide" evidence="1">
    <location>
        <begin position="1"/>
        <end position="22"/>
    </location>
</feature>
<sequence>MKTITLIQAAALLMLAVFGAVAATESPPACPSLVAAAHCSLPLDQAAPVPSSL</sequence>
<name>A0ABS6NC60_9RHOB</name>
<keyword evidence="1" id="KW-0732">Signal</keyword>
<protein>
    <submittedName>
        <fullName evidence="2">Uncharacterized protein</fullName>
    </submittedName>
</protein>
<evidence type="ECO:0000313" key="3">
    <source>
        <dbReference type="Proteomes" id="UP001166293"/>
    </source>
</evidence>
<proteinExistence type="predicted"/>